<dbReference type="Proteomes" id="UP001276659">
    <property type="component" value="Unassembled WGS sequence"/>
</dbReference>
<dbReference type="AlphaFoldDB" id="A0AAD9Z487"/>
<keyword evidence="2" id="KW-1185">Reference proteome</keyword>
<evidence type="ECO:0000313" key="2">
    <source>
        <dbReference type="Proteomes" id="UP001276659"/>
    </source>
</evidence>
<reference evidence="1" key="1">
    <citation type="submission" date="2022-11" db="EMBL/GenBank/DDBJ databases">
        <title>Chromosomal genome sequence assembly and mating type (MAT) locus characterization of the leprose asexual lichenized fungus Lepraria neglecta (Nyl.) Erichsen.</title>
        <authorList>
            <person name="Allen J.L."/>
            <person name="Pfeffer B."/>
        </authorList>
    </citation>
    <scope>NUCLEOTIDE SEQUENCE</scope>
    <source>
        <strain evidence="1">Allen 5258</strain>
    </source>
</reference>
<sequence>MYEDIACVNAIDADTSSGCFLDFPDVQVPAVMFSCQDIKDDPPAESTNDWVSNVSSYDDIQAIRYVDKLGTRKDE</sequence>
<proteinExistence type="predicted"/>
<organism evidence="1 2">
    <name type="scientific">Lepraria neglecta</name>
    <dbReference type="NCBI Taxonomy" id="209136"/>
    <lineage>
        <taxon>Eukaryota</taxon>
        <taxon>Fungi</taxon>
        <taxon>Dikarya</taxon>
        <taxon>Ascomycota</taxon>
        <taxon>Pezizomycotina</taxon>
        <taxon>Lecanoromycetes</taxon>
        <taxon>OSLEUM clade</taxon>
        <taxon>Lecanoromycetidae</taxon>
        <taxon>Lecanorales</taxon>
        <taxon>Lecanorineae</taxon>
        <taxon>Stereocaulaceae</taxon>
        <taxon>Lepraria</taxon>
    </lineage>
</organism>
<evidence type="ECO:0000313" key="1">
    <source>
        <dbReference type="EMBL" id="KAK3171329.1"/>
    </source>
</evidence>
<comment type="caution">
    <text evidence="1">The sequence shown here is derived from an EMBL/GenBank/DDBJ whole genome shotgun (WGS) entry which is preliminary data.</text>
</comment>
<accession>A0AAD9Z487</accession>
<dbReference type="EMBL" id="JASNWA010000008">
    <property type="protein sequence ID" value="KAK3171329.1"/>
    <property type="molecule type" value="Genomic_DNA"/>
</dbReference>
<protein>
    <submittedName>
        <fullName evidence="1">Uncharacterized protein</fullName>
    </submittedName>
</protein>
<name>A0AAD9Z487_9LECA</name>
<gene>
    <name evidence="1" type="ORF">OEA41_003413</name>
</gene>